<dbReference type="EMBL" id="ML121631">
    <property type="protein sequence ID" value="RPB18433.1"/>
    <property type="molecule type" value="Genomic_DNA"/>
</dbReference>
<protein>
    <submittedName>
        <fullName evidence="1">Uncharacterized protein</fullName>
    </submittedName>
</protein>
<reference evidence="1 2" key="1">
    <citation type="journal article" date="2018" name="Nat. Ecol. Evol.">
        <title>Pezizomycetes genomes reveal the molecular basis of ectomycorrhizal truffle lifestyle.</title>
        <authorList>
            <person name="Murat C."/>
            <person name="Payen T."/>
            <person name="Noel B."/>
            <person name="Kuo A."/>
            <person name="Morin E."/>
            <person name="Chen J."/>
            <person name="Kohler A."/>
            <person name="Krizsan K."/>
            <person name="Balestrini R."/>
            <person name="Da Silva C."/>
            <person name="Montanini B."/>
            <person name="Hainaut M."/>
            <person name="Levati E."/>
            <person name="Barry K.W."/>
            <person name="Belfiori B."/>
            <person name="Cichocki N."/>
            <person name="Clum A."/>
            <person name="Dockter R.B."/>
            <person name="Fauchery L."/>
            <person name="Guy J."/>
            <person name="Iotti M."/>
            <person name="Le Tacon F."/>
            <person name="Lindquist E.A."/>
            <person name="Lipzen A."/>
            <person name="Malagnac F."/>
            <person name="Mello A."/>
            <person name="Molinier V."/>
            <person name="Miyauchi S."/>
            <person name="Poulain J."/>
            <person name="Riccioni C."/>
            <person name="Rubini A."/>
            <person name="Sitrit Y."/>
            <person name="Splivallo R."/>
            <person name="Traeger S."/>
            <person name="Wang M."/>
            <person name="Zifcakova L."/>
            <person name="Wipf D."/>
            <person name="Zambonelli A."/>
            <person name="Paolocci F."/>
            <person name="Nowrousian M."/>
            <person name="Ottonello S."/>
            <person name="Baldrian P."/>
            <person name="Spatafora J.W."/>
            <person name="Henrissat B."/>
            <person name="Nagy L.G."/>
            <person name="Aury J.M."/>
            <person name="Wincker P."/>
            <person name="Grigoriev I.V."/>
            <person name="Bonfante P."/>
            <person name="Martin F.M."/>
        </authorList>
    </citation>
    <scope>NUCLEOTIDE SEQUENCE [LARGE SCALE GENOMIC DNA]</scope>
    <source>
        <strain evidence="1 2">ATCC MYA-4762</strain>
    </source>
</reference>
<proteinExistence type="predicted"/>
<name>A0A3N4L6F1_9PEZI</name>
<evidence type="ECO:0000313" key="1">
    <source>
        <dbReference type="EMBL" id="RPB18433.1"/>
    </source>
</evidence>
<dbReference type="InParanoid" id="A0A3N4L6F1"/>
<keyword evidence="2" id="KW-1185">Reference proteome</keyword>
<sequence>MSPLFADGNPQSYVAMLVSLLELAFYYASVSDDSCALLGNPMSPSTVACEPCSVTPFVTLSTASTLCKIDTAYSPINYLSSIKTACRVAFTYPISQIGSISIGTLSVFSDAALFDVFGTDSMIL</sequence>
<dbReference type="Proteomes" id="UP000267821">
    <property type="component" value="Unassembled WGS sequence"/>
</dbReference>
<evidence type="ECO:0000313" key="2">
    <source>
        <dbReference type="Proteomes" id="UP000267821"/>
    </source>
</evidence>
<dbReference type="AlphaFoldDB" id="A0A3N4L6F1"/>
<organism evidence="1 2">
    <name type="scientific">Terfezia boudieri ATCC MYA-4762</name>
    <dbReference type="NCBI Taxonomy" id="1051890"/>
    <lineage>
        <taxon>Eukaryota</taxon>
        <taxon>Fungi</taxon>
        <taxon>Dikarya</taxon>
        <taxon>Ascomycota</taxon>
        <taxon>Pezizomycotina</taxon>
        <taxon>Pezizomycetes</taxon>
        <taxon>Pezizales</taxon>
        <taxon>Pezizaceae</taxon>
        <taxon>Terfezia</taxon>
    </lineage>
</organism>
<gene>
    <name evidence="1" type="ORF">L211DRAFT_854144</name>
</gene>
<accession>A0A3N4L6F1</accession>